<sequence length="738" mass="85741">MIAYCSAMFTYLVSRTTWLMPNFININRTLPLFSFFVIFSLAFLISLFPNLSLSISLSLSLALSLLFICSVTFSLPSLHLIVESQHLLIHSVNQDNVDELASNELCVHVSEFIYFYSCSNSHRFSPSVFLYLAYTLPPLWLLELDLLKRRIEHRHTNGYLRATEVQNVAFLPGKIRLPISLDPEKWVRILQQVLLLLLIIGRWLLPKGRISREQLSQLLLIYIGMAADIIELFEAFKETAVMYSWDLTVVILSLWTASLLQFTFVVGTDKSQNNRSPVYVEEAGNQAITSSRNGMRDQKHAWSENVTDAEDSVLSSRRRHHRRCSTSGRCCHCCTADAVSILTSISLQDGPFLVLRMLLIFRYNVLSYTNIFFTSKNTLVILLQVYRLTVLYWERRHKKKVKRNNEENDQRRGVVAITKKGPVRASGGDSGQEKDEFGLHQSERKGHHGRKSNGCFCCTHQFNVDDLVKDLQYRKEEEEEEEDEEEIVIDKEDLCEELSESDMFEIVTCPSLKDSSMWEDFSCPPSTEFCSLKRVKSQQSDEKRRRIGHRNEGDVEPCQRHRYDCHSCKIESETPQKSNAEFRDKSQKLPISLQRQQKTNSWEISQKKKNKMNKEEEKNEKSRRFMKILKATLQDEQEVEPVRQLNQTSKSLTKSFRKDPKLKRPKLFQVAVEARRQSEQWETDFADKEGLKPDLNEMARCPNCANSENEPQYGRKRRRLPEGVVVCRIKEQMHNDFV</sequence>
<evidence type="ECO:0000256" key="2">
    <source>
        <dbReference type="SAM" id="Phobius"/>
    </source>
</evidence>
<dbReference type="EMBL" id="CAHIKZ030002412">
    <property type="protein sequence ID" value="CAE1286573.1"/>
    <property type="molecule type" value="Genomic_DNA"/>
</dbReference>
<keyword evidence="2" id="KW-0812">Transmembrane</keyword>
<dbReference type="Pfam" id="PF09772">
    <property type="entry name" value="Tmem26"/>
    <property type="match status" value="1"/>
</dbReference>
<feature type="transmembrane region" description="Helical" evidence="2">
    <location>
        <begin position="124"/>
        <end position="142"/>
    </location>
</feature>
<evidence type="ECO:0000256" key="1">
    <source>
        <dbReference type="SAM" id="MobiDB-lite"/>
    </source>
</evidence>
<dbReference type="Proteomes" id="UP000597762">
    <property type="component" value="Unassembled WGS sequence"/>
</dbReference>
<dbReference type="PANTHER" id="PTHR22168:SF8">
    <property type="entry name" value="TRANSMEMBRANE PROTEIN 26"/>
    <property type="match status" value="1"/>
</dbReference>
<gene>
    <name evidence="3" type="ORF">SPHA_46100</name>
</gene>
<protein>
    <recommendedName>
        <fullName evidence="5">Transmembrane protein 26</fullName>
    </recommendedName>
</protein>
<feature type="transmembrane region" description="Helical" evidence="2">
    <location>
        <begin position="55"/>
        <end position="75"/>
    </location>
</feature>
<evidence type="ECO:0008006" key="5">
    <source>
        <dbReference type="Google" id="ProtNLM"/>
    </source>
</evidence>
<feature type="transmembrane region" description="Helical" evidence="2">
    <location>
        <begin position="217"/>
        <end position="236"/>
    </location>
</feature>
<feature type="compositionally biased region" description="Basic and acidic residues" evidence="1">
    <location>
        <begin position="612"/>
        <end position="621"/>
    </location>
</feature>
<keyword evidence="4" id="KW-1185">Reference proteome</keyword>
<dbReference type="AlphaFoldDB" id="A0A812CZC7"/>
<organism evidence="3 4">
    <name type="scientific">Acanthosepion pharaonis</name>
    <name type="common">Pharaoh cuttlefish</name>
    <name type="synonym">Sepia pharaonis</name>
    <dbReference type="NCBI Taxonomy" id="158019"/>
    <lineage>
        <taxon>Eukaryota</taxon>
        <taxon>Metazoa</taxon>
        <taxon>Spiralia</taxon>
        <taxon>Lophotrochozoa</taxon>
        <taxon>Mollusca</taxon>
        <taxon>Cephalopoda</taxon>
        <taxon>Coleoidea</taxon>
        <taxon>Decapodiformes</taxon>
        <taxon>Sepiida</taxon>
        <taxon>Sepiina</taxon>
        <taxon>Sepiidae</taxon>
        <taxon>Acanthosepion</taxon>
    </lineage>
</organism>
<feature type="transmembrane region" description="Helical" evidence="2">
    <location>
        <begin position="186"/>
        <end position="205"/>
    </location>
</feature>
<evidence type="ECO:0000313" key="3">
    <source>
        <dbReference type="EMBL" id="CAE1286573.1"/>
    </source>
</evidence>
<dbReference type="PANTHER" id="PTHR22168">
    <property type="entry name" value="TMEM26 PROTEIN"/>
    <property type="match status" value="1"/>
</dbReference>
<name>A0A812CZC7_ACAPH</name>
<dbReference type="InterPro" id="IPR019169">
    <property type="entry name" value="Transmembrane_26"/>
</dbReference>
<reference evidence="3" key="1">
    <citation type="submission" date="2021-01" db="EMBL/GenBank/DDBJ databases">
        <authorList>
            <person name="Li R."/>
            <person name="Bekaert M."/>
        </authorList>
    </citation>
    <scope>NUCLEOTIDE SEQUENCE</scope>
    <source>
        <strain evidence="3">Farmed</strain>
    </source>
</reference>
<proteinExistence type="predicted"/>
<dbReference type="OrthoDB" id="10042902at2759"/>
<feature type="region of interest" description="Disordered" evidence="1">
    <location>
        <begin position="588"/>
        <end position="621"/>
    </location>
</feature>
<evidence type="ECO:0000313" key="4">
    <source>
        <dbReference type="Proteomes" id="UP000597762"/>
    </source>
</evidence>
<comment type="caution">
    <text evidence="3">The sequence shown here is derived from an EMBL/GenBank/DDBJ whole genome shotgun (WGS) entry which is preliminary data.</text>
</comment>
<feature type="compositionally biased region" description="Polar residues" evidence="1">
    <location>
        <begin position="593"/>
        <end position="604"/>
    </location>
</feature>
<feature type="transmembrane region" description="Helical" evidence="2">
    <location>
        <begin position="242"/>
        <end position="266"/>
    </location>
</feature>
<keyword evidence="2" id="KW-1133">Transmembrane helix</keyword>
<accession>A0A812CZC7</accession>
<feature type="transmembrane region" description="Helical" evidence="2">
    <location>
        <begin position="30"/>
        <end position="49"/>
    </location>
</feature>
<keyword evidence="2" id="KW-0472">Membrane</keyword>